<name>A0ABZ0JVL9_9GAMM</name>
<sequence>MINYHPNNDMLIQHAKGCLSIAMATAVSAHCELCPQCQKSHSEMVQQQAEHTLISTDPTESSLDVSIELDDMLTTIMQLKPSTSAVQPLSIETVSIKGFEFDLPRAFRQQRKQSWKGFGKIHRMRFENDSPTERASLLHIAAGGEIPEHTHQGNEITLLLDGYFEDEYNCYGPGDFIILNANHQHKPKTCDGCLCYTVVDSPLHFTQGLSKLFNPIGNLIY</sequence>
<dbReference type="InterPro" id="IPR012807">
    <property type="entry name" value="Anti-sigma_ChrR"/>
</dbReference>
<feature type="domain" description="ChrR-like cupin" evidence="1">
    <location>
        <begin position="128"/>
        <end position="197"/>
    </location>
</feature>
<dbReference type="RefSeq" id="WP_310471442.1">
    <property type="nucleotide sequence ID" value="NZ_CP136522.1"/>
</dbReference>
<dbReference type="InterPro" id="IPR041916">
    <property type="entry name" value="Anti_sigma_zinc_sf"/>
</dbReference>
<organism evidence="2 3">
    <name type="scientific">Shewanella youngdeokensis</name>
    <dbReference type="NCBI Taxonomy" id="2999068"/>
    <lineage>
        <taxon>Bacteria</taxon>
        <taxon>Pseudomonadati</taxon>
        <taxon>Pseudomonadota</taxon>
        <taxon>Gammaproteobacteria</taxon>
        <taxon>Alteromonadales</taxon>
        <taxon>Shewanellaceae</taxon>
        <taxon>Shewanella</taxon>
    </lineage>
</organism>
<dbReference type="Pfam" id="PF12973">
    <property type="entry name" value="Cupin_7"/>
    <property type="match status" value="1"/>
</dbReference>
<reference evidence="2 3" key="1">
    <citation type="submission" date="2023-10" db="EMBL/GenBank/DDBJ databases">
        <title>Complete genome sequence of Shewanella sp. DAU334.</title>
        <authorList>
            <person name="Lee Y.-S."/>
            <person name="Jeong H.-R."/>
            <person name="Hwang E.-J."/>
            <person name="Choi Y.-L."/>
            <person name="Kim G.-D."/>
        </authorList>
    </citation>
    <scope>NUCLEOTIDE SEQUENCE [LARGE SCALE GENOMIC DNA]</scope>
    <source>
        <strain evidence="2 3">DAU334</strain>
    </source>
</reference>
<dbReference type="SUPFAM" id="SSF51182">
    <property type="entry name" value="RmlC-like cupins"/>
    <property type="match status" value="1"/>
</dbReference>
<accession>A0ABZ0JVL9</accession>
<dbReference type="Gene3D" id="2.60.120.10">
    <property type="entry name" value="Jelly Rolls"/>
    <property type="match status" value="1"/>
</dbReference>
<dbReference type="EMBL" id="CP136522">
    <property type="protein sequence ID" value="WOT03819.1"/>
    <property type="molecule type" value="Genomic_DNA"/>
</dbReference>
<evidence type="ECO:0000313" key="2">
    <source>
        <dbReference type="EMBL" id="WOT03819.1"/>
    </source>
</evidence>
<dbReference type="InterPro" id="IPR025979">
    <property type="entry name" value="ChrR-like_cupin_dom"/>
</dbReference>
<protein>
    <submittedName>
        <fullName evidence="2">ChrR family anti-sigma-E factor</fullName>
    </submittedName>
</protein>
<dbReference type="Gene3D" id="1.10.10.1320">
    <property type="entry name" value="Anti-sigma factor, zinc-finger domain"/>
    <property type="match status" value="1"/>
</dbReference>
<keyword evidence="3" id="KW-1185">Reference proteome</keyword>
<proteinExistence type="predicted"/>
<dbReference type="Proteomes" id="UP001529491">
    <property type="component" value="Chromosome"/>
</dbReference>
<dbReference type="InterPro" id="IPR014710">
    <property type="entry name" value="RmlC-like_jellyroll"/>
</dbReference>
<dbReference type="InterPro" id="IPR011051">
    <property type="entry name" value="RmlC_Cupin_sf"/>
</dbReference>
<dbReference type="NCBIfam" id="TIGR02451">
    <property type="entry name" value="anti_sig_ChrR"/>
    <property type="match status" value="1"/>
</dbReference>
<gene>
    <name evidence="2" type="ORF">RGE70_10725</name>
</gene>
<dbReference type="CDD" id="cd20301">
    <property type="entry name" value="cupin_ChrR"/>
    <property type="match status" value="1"/>
</dbReference>
<evidence type="ECO:0000313" key="3">
    <source>
        <dbReference type="Proteomes" id="UP001529491"/>
    </source>
</evidence>
<evidence type="ECO:0000259" key="1">
    <source>
        <dbReference type="Pfam" id="PF12973"/>
    </source>
</evidence>